<evidence type="ECO:0000313" key="2">
    <source>
        <dbReference type="EMBL" id="NBD22755.1"/>
    </source>
</evidence>
<keyword evidence="1" id="KW-0732">Signal</keyword>
<comment type="caution">
    <text evidence="2">The sequence shown here is derived from an EMBL/GenBank/DDBJ whole genome shotgun (WGS) entry which is preliminary data.</text>
</comment>
<feature type="chain" id="PRO_5046128226" evidence="1">
    <location>
        <begin position="35"/>
        <end position="518"/>
    </location>
</feature>
<proteinExistence type="predicted"/>
<keyword evidence="3" id="KW-1185">Reference proteome</keyword>
<name>A0ABW9XJF6_9BACL</name>
<dbReference type="PANTHER" id="PTHR43649">
    <property type="entry name" value="ARABINOSE-BINDING PROTEIN-RELATED"/>
    <property type="match status" value="1"/>
</dbReference>
<dbReference type="InterPro" id="IPR006059">
    <property type="entry name" value="SBP"/>
</dbReference>
<sequence>MENKPTQARTRKKAVLKASSMALSAALIVSGLSACSKGSSGDDAKQHVLRVGFVSSSADNDQYLRQQFTDGYELTHPNVDIEIVSAMNYDDQRYQEPDPNKKQPDTYEKVKEMMNGSNPPDVVIVDSGNLQRLAQDNLIQKLDSLIQDKEFDIDDIVPSVINGIKDAGDGSIYALTPTFSSSALFYNKKMFTDAGVEPPTDNMTWTDIFTLAKRIAKGEGKDRKFGLSFNRYSGDPFWDSQTYAAPLQLKIFDNKAEKMSVDTPQWKKVWGDVADLYLNKIVPSQEDMNAGGGGIIKDKVAYDPFQGDMFLSGRVAMTIGGYDYVSQLSQAKDAATKNPKISNVDWDVVTVPQFSEVPGVGGNIYLNNLMAINAKAQNPDDAWDFIAFNNSKEWAKLKSRSTYEMVSRKSFLKPKDGMNYNIAAFYTLKPVPPQDPAIDKLYQDMPNLYQVQQVAQPLFQEVLQKKKSVDEALKSWQTQGDVLLQKIKTNPNGPLDGTGGGAVGIGGGGPLINVQPVG</sequence>
<dbReference type="InterPro" id="IPR050490">
    <property type="entry name" value="Bact_solute-bd_prot1"/>
</dbReference>
<dbReference type="Gene3D" id="3.40.190.10">
    <property type="entry name" value="Periplasmic binding protein-like II"/>
    <property type="match status" value="1"/>
</dbReference>
<dbReference type="EMBL" id="JAAAMV010000001">
    <property type="protein sequence ID" value="NBD22755.1"/>
    <property type="molecule type" value="Genomic_DNA"/>
</dbReference>
<accession>A0ABW9XJF6</accession>
<feature type="signal peptide" evidence="1">
    <location>
        <begin position="1"/>
        <end position="34"/>
    </location>
</feature>
<dbReference type="Pfam" id="PF01547">
    <property type="entry name" value="SBP_bac_1"/>
    <property type="match status" value="1"/>
</dbReference>
<organism evidence="2 3">
    <name type="scientific">Paenibacillus glycinis</name>
    <dbReference type="NCBI Taxonomy" id="2697035"/>
    <lineage>
        <taxon>Bacteria</taxon>
        <taxon>Bacillati</taxon>
        <taxon>Bacillota</taxon>
        <taxon>Bacilli</taxon>
        <taxon>Bacillales</taxon>
        <taxon>Paenibacillaceae</taxon>
        <taxon>Paenibacillus</taxon>
    </lineage>
</organism>
<protein>
    <submittedName>
        <fullName evidence="2">Extracellular solute-binding protein</fullName>
    </submittedName>
</protein>
<dbReference type="PANTHER" id="PTHR43649:SF12">
    <property type="entry name" value="DIACETYLCHITOBIOSE BINDING PROTEIN DASA"/>
    <property type="match status" value="1"/>
</dbReference>
<dbReference type="Proteomes" id="UP000665561">
    <property type="component" value="Unassembled WGS sequence"/>
</dbReference>
<evidence type="ECO:0000256" key="1">
    <source>
        <dbReference type="SAM" id="SignalP"/>
    </source>
</evidence>
<gene>
    <name evidence="2" type="ORF">GT019_02605</name>
</gene>
<reference evidence="2 3" key="1">
    <citation type="submission" date="2020-01" db="EMBL/GenBank/DDBJ databases">
        <title>Paenibacillus soybeanensis sp. nov. isolated from the nodules of soybean (Glycine max(L.) Merr).</title>
        <authorList>
            <person name="Wang H."/>
        </authorList>
    </citation>
    <scope>NUCLEOTIDE SEQUENCE [LARGE SCALE GENOMIC DNA]</scope>
    <source>
        <strain evidence="2 3">T1</strain>
    </source>
</reference>
<dbReference type="PROSITE" id="PS51257">
    <property type="entry name" value="PROKAR_LIPOPROTEIN"/>
    <property type="match status" value="1"/>
</dbReference>
<dbReference type="SUPFAM" id="SSF53850">
    <property type="entry name" value="Periplasmic binding protein-like II"/>
    <property type="match status" value="1"/>
</dbReference>
<evidence type="ECO:0000313" key="3">
    <source>
        <dbReference type="Proteomes" id="UP000665561"/>
    </source>
</evidence>